<accession>A0ABD5U9D6</accession>
<dbReference type="Pfam" id="PF01949">
    <property type="entry name" value="Endo_dU"/>
    <property type="match status" value="1"/>
</dbReference>
<comment type="similarity">
    <text evidence="1">Belongs to the UPF0215 family.</text>
</comment>
<dbReference type="HAMAP" id="MF_00582">
    <property type="entry name" value="UPF0215"/>
    <property type="match status" value="1"/>
</dbReference>
<organism evidence="2 3">
    <name type="scientific">Halomarina ordinaria</name>
    <dbReference type="NCBI Taxonomy" id="3033939"/>
    <lineage>
        <taxon>Archaea</taxon>
        <taxon>Methanobacteriati</taxon>
        <taxon>Methanobacteriota</taxon>
        <taxon>Stenosarchaea group</taxon>
        <taxon>Halobacteria</taxon>
        <taxon>Halobacteriales</taxon>
        <taxon>Natronomonadaceae</taxon>
        <taxon>Halomarina</taxon>
    </lineage>
</organism>
<dbReference type="InterPro" id="IPR002802">
    <property type="entry name" value="Endo_dU"/>
</dbReference>
<evidence type="ECO:0000313" key="2">
    <source>
        <dbReference type="EMBL" id="MFC6837169.1"/>
    </source>
</evidence>
<dbReference type="AlphaFoldDB" id="A0ABD5U9D6"/>
<name>A0ABD5U9D6_9EURY</name>
<protein>
    <recommendedName>
        <fullName evidence="1">UPF0215 protein ACFQHK_11695</fullName>
    </recommendedName>
</protein>
<reference evidence="2 3" key="1">
    <citation type="journal article" date="2019" name="Int. J. Syst. Evol. Microbiol.">
        <title>The Global Catalogue of Microorganisms (GCM) 10K type strain sequencing project: providing services to taxonomists for standard genome sequencing and annotation.</title>
        <authorList>
            <consortium name="The Broad Institute Genomics Platform"/>
            <consortium name="The Broad Institute Genome Sequencing Center for Infectious Disease"/>
            <person name="Wu L."/>
            <person name="Ma J."/>
        </authorList>
    </citation>
    <scope>NUCLEOTIDE SEQUENCE [LARGE SCALE GENOMIC DNA]</scope>
    <source>
        <strain evidence="2 3">PSRA2</strain>
    </source>
</reference>
<dbReference type="Proteomes" id="UP001596406">
    <property type="component" value="Unassembled WGS sequence"/>
</dbReference>
<evidence type="ECO:0000256" key="1">
    <source>
        <dbReference type="HAMAP-Rule" id="MF_00582"/>
    </source>
</evidence>
<evidence type="ECO:0000313" key="3">
    <source>
        <dbReference type="Proteomes" id="UP001596406"/>
    </source>
</evidence>
<sequence>MDEEATVTVRGRALGIAESHAAGERSTVAGAVCRRDRVLDGLAYTTISIGGTDGTARYVDLWETLDREDVGYVLVAGVAPAWFNLVDLPRLAAAVERPVIGVSFEASPGLEDALRDAFDGDALDARLALYDRLPERRRVTLGEDTGDAGDAETLFVQSVGLDAEAAARVVRAYTPEGGRPEPLRVARLAARAAERFGRTDGL</sequence>
<dbReference type="RefSeq" id="WP_304448837.1">
    <property type="nucleotide sequence ID" value="NZ_JARRAH010000001.1"/>
</dbReference>
<dbReference type="EMBL" id="JBHSXM010000001">
    <property type="protein sequence ID" value="MFC6837169.1"/>
    <property type="molecule type" value="Genomic_DNA"/>
</dbReference>
<comment type="caution">
    <text evidence="2">The sequence shown here is derived from an EMBL/GenBank/DDBJ whole genome shotgun (WGS) entry which is preliminary data.</text>
</comment>
<dbReference type="Gene3D" id="3.30.2170.10">
    <property type="entry name" value="archaeoglobus fulgidus dsm 4304 superfamily"/>
    <property type="match status" value="1"/>
</dbReference>
<gene>
    <name evidence="2" type="ORF">ACFQHK_11695</name>
</gene>
<dbReference type="PANTHER" id="PTHR39518:SF2">
    <property type="entry name" value="UPF0215 PROTEIN MJ1150"/>
    <property type="match status" value="1"/>
</dbReference>
<proteinExistence type="inferred from homology"/>
<keyword evidence="3" id="KW-1185">Reference proteome</keyword>
<dbReference type="PANTHER" id="PTHR39518">
    <property type="entry name" value="UPF0215 PROTEIN MJ1150"/>
    <property type="match status" value="1"/>
</dbReference>